<feature type="repeat" description="ANK" evidence="3">
    <location>
        <begin position="1237"/>
        <end position="1261"/>
    </location>
</feature>
<feature type="repeat" description="ANK" evidence="3">
    <location>
        <begin position="1042"/>
        <end position="1074"/>
    </location>
</feature>
<feature type="repeat" description="ANK" evidence="3">
    <location>
        <begin position="976"/>
        <end position="1008"/>
    </location>
</feature>
<keyword evidence="7" id="KW-1185">Reference proteome</keyword>
<dbReference type="InterPro" id="IPR036770">
    <property type="entry name" value="Ankyrin_rpt-contain_sf"/>
</dbReference>
<dbReference type="Proteomes" id="UP000730481">
    <property type="component" value="Unassembled WGS sequence"/>
</dbReference>
<feature type="repeat" description="ANK" evidence="3">
    <location>
        <begin position="1271"/>
        <end position="1293"/>
    </location>
</feature>
<dbReference type="Pfam" id="PF12796">
    <property type="entry name" value="Ank_2"/>
    <property type="match status" value="4"/>
</dbReference>
<dbReference type="PANTHER" id="PTHR24123:SF33">
    <property type="entry name" value="PROTEIN HOS4"/>
    <property type="match status" value="1"/>
</dbReference>
<organism evidence="6 7">
    <name type="scientific">Fusarium beomiforme</name>
    <dbReference type="NCBI Taxonomy" id="44412"/>
    <lineage>
        <taxon>Eukaryota</taxon>
        <taxon>Fungi</taxon>
        <taxon>Dikarya</taxon>
        <taxon>Ascomycota</taxon>
        <taxon>Pezizomycotina</taxon>
        <taxon>Sordariomycetes</taxon>
        <taxon>Hypocreomycetidae</taxon>
        <taxon>Hypocreales</taxon>
        <taxon>Nectriaceae</taxon>
        <taxon>Fusarium</taxon>
        <taxon>Fusarium burgessii species complex</taxon>
    </lineage>
</organism>
<dbReference type="InterPro" id="IPR002110">
    <property type="entry name" value="Ankyrin_rpt"/>
</dbReference>
<feature type="repeat" description="ANK" evidence="3">
    <location>
        <begin position="1203"/>
        <end position="1227"/>
    </location>
</feature>
<feature type="signal peptide" evidence="5">
    <location>
        <begin position="1"/>
        <end position="21"/>
    </location>
</feature>
<sequence length="1679" mass="185643">MLIAGRHRLLVGVCFAACVVADMGDDLANNLPADLAPVGGPTWLRAIIGRARESFAVVEAEVMSSTSHEVCELWNGQEVVRVMGEGLIREFIIMVPAGSDWDDNSATVETKDQDEYLNERGFTIQERIFGKLDIEEGIGHARKDGLSVVIIRRKETEDNKEHETKDIAPNLTLNIHSCVGRGELYAVALFGILVQLGILAYYACSTYYPPFRFYLLNKEDVIENYAFSCIAAGTTLIVAGMLICSLIVEKSTSEKRYLPISKATEARIVWLQRPGTVNDQTFESFAIYPESPQAVITTSRRASRTRSQGRETSSDKSWWERVSGWEFNEVLTLMGMFLSISGFIVQFVGLRAMHWTASITLLGATMLMTCLRVLVRRNLAKVPKSQRLIAGHELDWLTMTLAGDVKNAPWMSHPKVDVDGLKRTCADSGGWDWRISSVENPKILNKLCPASDTDRYMKSQQTNQSVGQTLGLSKQTVKAHNRAMKIREDLGGLANWHGPAYAEAIVLARAIEMTMDTLLKPHPANPLFTWSLTARWPCGGPNSESIDFLVRLENQKWKVSSNEIDAALSLWLYSVYKDEKILGNVACDGAGVRTTEMMEECNLRLLGSHTPALQRDLRWWMPDGAIRVIEVGSDSKRQHRTTVEVKPHQVVGFASNPELGSAEGRIYLFDDAPGETGNGNGTLAVESYSPLKKIYTQHMFSAFMWALAKAMEPIPTRAEIRLKDTGGLSNASPWQFLSFHNTTLSKLAKNIQSAGLGSLEEVYLAIIPPLSAWNKLPRADAIVEWTRKHTKRHEQLGHWKEATDAYLWLFEASKTFSEQSNKATAVLMEYLRTVTLAVELKGAQAYGEEDTKRLMKEKWRLETELKTADQEVLSSLMRLYTGEGRGWKCDVVQGTGSGAEEDPPYPKVFNFVPLHQSVRRSDINGISKILAEPSEGPDPKDIHDCTPLHYAAAMGCKKATEELLRGGAHVNARDFVEWTPLHHAAANGYEDVVGLLIELGADEHSRDRFDGTPLHIAAANGHKEVASLLIQQGADTNFRDCSGGTSLHRAAASGHKDVVSLLVAKGADKEVKDRFGETPPYRAAKAGHKDTVIELLGDKMNDLVQTLLSHAAERGHKTVVRLAVNGLGAEKNVKDRSGRTPLHSAAAKGHKAVVRLLINEGADKNATDSSGETALCCAVKAGHVDIVRLLVSSGEIDVDLSSAGQTPLSYAVEGGNEAIVKLLLDSGKVDINVRSSSGRTPLSYAAERGHEAIVKLLLDSGKADIDSSSKSGRTPLSYAAERGHEAIVKLLLDSDKVDIDSKDSLDRVPLSYAAERGHEAVVGLLVNSGKVDIDSSSNSGQTPLSYAAERGHEAVVRLLLGSGEVDIESKSKAGWTPLSYAAKGGHEAVVGLLLDSDKADISIRSDLHTRAQPGKTTIIASERFDGNGPSSGQDITWYGQFVCKPGQSKKLAYFYDRHLLADAVYYGKWEEVKALLDHSRWKYHQDWVNCWRILPSTETGRTTSGFTPLHQAAWWGNERVVQELLQMGAWRLARTLRNTSDSEGHSRPLDIARGREWEHLYEFLDPEIKRPVDPKVLQALQDRLHSLIRQTFGDNRQAHLECFILPELEVLTEFEDSGMWFPLNPELPDSRQELAVHISLEHDELIVIIQLGRNERRNYRISSTGVTQLTQLRSRGLVT</sequence>
<feature type="transmembrane region" description="Helical" evidence="4">
    <location>
        <begin position="184"/>
        <end position="204"/>
    </location>
</feature>
<dbReference type="OrthoDB" id="194358at2759"/>
<protein>
    <submittedName>
        <fullName evidence="6">Ankyrin repeat</fullName>
    </submittedName>
</protein>
<evidence type="ECO:0000313" key="6">
    <source>
        <dbReference type="EMBL" id="KAF4333350.1"/>
    </source>
</evidence>
<dbReference type="Pfam" id="PF00023">
    <property type="entry name" value="Ank"/>
    <property type="match status" value="3"/>
</dbReference>
<dbReference type="SUPFAM" id="SSF48403">
    <property type="entry name" value="Ankyrin repeat"/>
    <property type="match status" value="2"/>
</dbReference>
<keyword evidence="4" id="KW-1133">Transmembrane helix</keyword>
<feature type="repeat" description="ANK" evidence="3">
    <location>
        <begin position="1170"/>
        <end position="1194"/>
    </location>
</feature>
<reference evidence="6" key="2">
    <citation type="submission" date="2020-02" db="EMBL/GenBank/DDBJ databases">
        <title>Identification and distribution of gene clusters putatively required for synthesis of sphingolipid metabolism inhibitors in phylogenetically diverse species of the filamentous fungus Fusarium.</title>
        <authorList>
            <person name="Kim H.-S."/>
            <person name="Busman M."/>
            <person name="Brown D.W."/>
            <person name="Divon H."/>
            <person name="Uhlig S."/>
            <person name="Proctor R.H."/>
        </authorList>
    </citation>
    <scope>NUCLEOTIDE SEQUENCE</scope>
    <source>
        <strain evidence="6">NRRL 25174</strain>
    </source>
</reference>
<feature type="transmembrane region" description="Helical" evidence="4">
    <location>
        <begin position="330"/>
        <end position="348"/>
    </location>
</feature>
<keyword evidence="4" id="KW-0812">Transmembrane</keyword>
<evidence type="ECO:0000256" key="4">
    <source>
        <dbReference type="SAM" id="Phobius"/>
    </source>
</evidence>
<feature type="repeat" description="ANK" evidence="3">
    <location>
        <begin position="1137"/>
        <end position="1169"/>
    </location>
</feature>
<dbReference type="Gene3D" id="1.25.40.20">
    <property type="entry name" value="Ankyrin repeat-containing domain"/>
    <property type="match status" value="6"/>
</dbReference>
<feature type="repeat" description="ANK" evidence="3">
    <location>
        <begin position="943"/>
        <end position="975"/>
    </location>
</feature>
<feature type="repeat" description="ANK" evidence="3">
    <location>
        <begin position="1504"/>
        <end position="1529"/>
    </location>
</feature>
<dbReference type="EMBL" id="PVQB02000866">
    <property type="protein sequence ID" value="KAF4333350.1"/>
    <property type="molecule type" value="Genomic_DNA"/>
</dbReference>
<accession>A0A9P5A6T8</accession>
<reference evidence="6" key="1">
    <citation type="journal article" date="2017" name="Mycologia">
        <title>Fusarium algeriense, sp. nov., a novel toxigenic crown rot pathogen of durum wheat from Algeria is nested in the Fusarium burgessii species complex.</title>
        <authorList>
            <person name="Laraba I."/>
            <person name="Keddad A."/>
            <person name="Boureghda H."/>
            <person name="Abdallah N."/>
            <person name="Vaughan M.M."/>
            <person name="Proctor R.H."/>
            <person name="Busman M."/>
            <person name="O'Donnell K."/>
        </authorList>
    </citation>
    <scope>NUCLEOTIDE SEQUENCE</scope>
    <source>
        <strain evidence="6">NRRL 25174</strain>
    </source>
</reference>
<keyword evidence="4" id="KW-0472">Membrane</keyword>
<comment type="caution">
    <text evidence="6">The sequence shown here is derived from an EMBL/GenBank/DDBJ whole genome shotgun (WGS) entry which is preliminary data.</text>
</comment>
<dbReference type="PANTHER" id="PTHR24123">
    <property type="entry name" value="ANKYRIN REPEAT-CONTAINING"/>
    <property type="match status" value="1"/>
</dbReference>
<dbReference type="PROSITE" id="PS50088">
    <property type="entry name" value="ANK_REPEAT"/>
    <property type="match status" value="11"/>
</dbReference>
<dbReference type="InterPro" id="IPR051165">
    <property type="entry name" value="Multifunctional_ANK_Repeat"/>
</dbReference>
<evidence type="ECO:0000256" key="2">
    <source>
        <dbReference type="ARBA" id="ARBA00023043"/>
    </source>
</evidence>
<evidence type="ECO:0000256" key="1">
    <source>
        <dbReference type="ARBA" id="ARBA00022737"/>
    </source>
</evidence>
<feature type="repeat" description="ANK" evidence="3">
    <location>
        <begin position="1009"/>
        <end position="1041"/>
    </location>
</feature>
<dbReference type="PRINTS" id="PR01415">
    <property type="entry name" value="ANKYRIN"/>
</dbReference>
<name>A0A9P5A6T8_9HYPO</name>
<evidence type="ECO:0000256" key="3">
    <source>
        <dbReference type="PROSITE-ProRule" id="PRU00023"/>
    </source>
</evidence>
<dbReference type="SMART" id="SM00248">
    <property type="entry name" value="ANK"/>
    <property type="match status" value="16"/>
</dbReference>
<gene>
    <name evidence="6" type="ORF">FBEOM_12839</name>
</gene>
<keyword evidence="1" id="KW-0677">Repeat</keyword>
<dbReference type="PROSITE" id="PS50297">
    <property type="entry name" value="ANK_REP_REGION"/>
    <property type="match status" value="11"/>
</dbReference>
<evidence type="ECO:0000256" key="5">
    <source>
        <dbReference type="SAM" id="SignalP"/>
    </source>
</evidence>
<feature type="chain" id="PRO_5040168776" evidence="5">
    <location>
        <begin position="22"/>
        <end position="1679"/>
    </location>
</feature>
<evidence type="ECO:0000313" key="7">
    <source>
        <dbReference type="Proteomes" id="UP000730481"/>
    </source>
</evidence>
<feature type="repeat" description="ANK" evidence="3">
    <location>
        <begin position="1339"/>
        <end position="1363"/>
    </location>
</feature>
<proteinExistence type="predicted"/>
<keyword evidence="2 3" id="KW-0040">ANK repeat</keyword>
<keyword evidence="5" id="KW-0732">Signal</keyword>
<feature type="transmembrane region" description="Helical" evidence="4">
    <location>
        <begin position="225"/>
        <end position="248"/>
    </location>
</feature>